<dbReference type="AlphaFoldDB" id="A0A1Y2CVY9"/>
<gene>
    <name evidence="2" type="ORF">LY90DRAFT_291976</name>
</gene>
<feature type="compositionally biased region" description="Polar residues" evidence="1">
    <location>
        <begin position="87"/>
        <end position="97"/>
    </location>
</feature>
<dbReference type="Proteomes" id="UP000193920">
    <property type="component" value="Unassembled WGS sequence"/>
</dbReference>
<proteinExistence type="predicted"/>
<organism evidence="2 3">
    <name type="scientific">Neocallimastix californiae</name>
    <dbReference type="NCBI Taxonomy" id="1754190"/>
    <lineage>
        <taxon>Eukaryota</taxon>
        <taxon>Fungi</taxon>
        <taxon>Fungi incertae sedis</taxon>
        <taxon>Chytridiomycota</taxon>
        <taxon>Chytridiomycota incertae sedis</taxon>
        <taxon>Neocallimastigomycetes</taxon>
        <taxon>Neocallimastigales</taxon>
        <taxon>Neocallimastigaceae</taxon>
        <taxon>Neocallimastix</taxon>
    </lineage>
</organism>
<name>A0A1Y2CVY9_9FUNG</name>
<accession>A0A1Y2CVY9</accession>
<protein>
    <submittedName>
        <fullName evidence="2">Uncharacterized protein</fullName>
    </submittedName>
</protein>
<evidence type="ECO:0000256" key="1">
    <source>
        <dbReference type="SAM" id="MobiDB-lite"/>
    </source>
</evidence>
<reference evidence="2 3" key="1">
    <citation type="submission" date="2016-08" db="EMBL/GenBank/DDBJ databases">
        <title>A Parts List for Fungal Cellulosomes Revealed by Comparative Genomics.</title>
        <authorList>
            <consortium name="DOE Joint Genome Institute"/>
            <person name="Haitjema C.H."/>
            <person name="Gilmore S.P."/>
            <person name="Henske J.K."/>
            <person name="Solomon K.V."/>
            <person name="De Groot R."/>
            <person name="Kuo A."/>
            <person name="Mondo S.J."/>
            <person name="Salamov A.A."/>
            <person name="Labutti K."/>
            <person name="Zhao Z."/>
            <person name="Chiniquy J."/>
            <person name="Barry K."/>
            <person name="Brewer H.M."/>
            <person name="Purvine S.O."/>
            <person name="Wright A.T."/>
            <person name="Boxma B."/>
            <person name="Van Alen T."/>
            <person name="Hackstein J.H."/>
            <person name="Baker S.E."/>
            <person name="Grigoriev I.V."/>
            <person name="O'Malley M.A."/>
        </authorList>
    </citation>
    <scope>NUCLEOTIDE SEQUENCE [LARGE SCALE GENOMIC DNA]</scope>
    <source>
        <strain evidence="2 3">G1</strain>
    </source>
</reference>
<comment type="caution">
    <text evidence="2">The sequence shown here is derived from an EMBL/GenBank/DDBJ whole genome shotgun (WGS) entry which is preliminary data.</text>
</comment>
<evidence type="ECO:0000313" key="3">
    <source>
        <dbReference type="Proteomes" id="UP000193920"/>
    </source>
</evidence>
<keyword evidence="3" id="KW-1185">Reference proteome</keyword>
<evidence type="ECO:0000313" key="2">
    <source>
        <dbReference type="EMBL" id="ORY51200.1"/>
    </source>
</evidence>
<feature type="region of interest" description="Disordered" evidence="1">
    <location>
        <begin position="73"/>
        <end position="131"/>
    </location>
</feature>
<sequence length="181" mass="20274">MNRNNLDLLGGIESSVENCSSNEMNRKRTVSVDTLNDVQMSERSDEDNSIKQEIRHINKRKRQLGNNLTEINSKSTEIMEHGRSSLKMKQQNKQSTQTPISSTASSRTTSPPETRLGRKRSVNSPKYRNAKNLTISTTNMDNIRNSPRPISAPINPASNKLAPFHPMNSVDHGTTILQGNM</sequence>
<feature type="compositionally biased region" description="Polar residues" evidence="1">
    <location>
        <begin position="122"/>
        <end position="131"/>
    </location>
</feature>
<feature type="compositionally biased region" description="Low complexity" evidence="1">
    <location>
        <begin position="98"/>
        <end position="114"/>
    </location>
</feature>
<dbReference type="EMBL" id="MCOG01000096">
    <property type="protein sequence ID" value="ORY51200.1"/>
    <property type="molecule type" value="Genomic_DNA"/>
</dbReference>